<dbReference type="Pfam" id="PF00732">
    <property type="entry name" value="GMC_oxred_N"/>
    <property type="match status" value="1"/>
</dbReference>
<organism evidence="8">
    <name type="scientific">Gaeumannomyces tritici (strain R3-111a-1)</name>
    <name type="common">Wheat and barley take-all root rot fungus</name>
    <name type="synonym">Gaeumannomyces graminis var. tritici</name>
    <dbReference type="NCBI Taxonomy" id="644352"/>
    <lineage>
        <taxon>Eukaryota</taxon>
        <taxon>Fungi</taxon>
        <taxon>Dikarya</taxon>
        <taxon>Ascomycota</taxon>
        <taxon>Pezizomycotina</taxon>
        <taxon>Sordariomycetes</taxon>
        <taxon>Sordariomycetidae</taxon>
        <taxon>Magnaporthales</taxon>
        <taxon>Magnaporthaceae</taxon>
        <taxon>Gaeumannomyces</taxon>
    </lineage>
</organism>
<dbReference type="PANTHER" id="PTHR11552:SF115">
    <property type="entry name" value="DEHYDROGENASE XPTC-RELATED"/>
    <property type="match status" value="1"/>
</dbReference>
<dbReference type="Gene3D" id="3.50.50.60">
    <property type="entry name" value="FAD/NAD(P)-binding domain"/>
    <property type="match status" value="1"/>
</dbReference>
<keyword evidence="4" id="KW-0285">Flavoprotein</keyword>
<feature type="active site" description="Proton acceptor" evidence="2">
    <location>
        <position position="565"/>
    </location>
</feature>
<dbReference type="VEuPathDB" id="FungiDB:GGTG_10523"/>
<dbReference type="EnsemblFungi" id="EJT71264">
    <property type="protein sequence ID" value="EJT71264"/>
    <property type="gene ID" value="GGTG_10523"/>
</dbReference>
<feature type="active site" description="Proton donor" evidence="2">
    <location>
        <position position="522"/>
    </location>
</feature>
<dbReference type="Gene3D" id="3.30.560.10">
    <property type="entry name" value="Glucose Oxidase, domain 3"/>
    <property type="match status" value="1"/>
</dbReference>
<dbReference type="STRING" id="644352.J3PAJ8"/>
<dbReference type="InterPro" id="IPR012132">
    <property type="entry name" value="GMC_OxRdtase"/>
</dbReference>
<evidence type="ECO:0000259" key="6">
    <source>
        <dbReference type="PROSITE" id="PS00623"/>
    </source>
</evidence>
<keyword evidence="5" id="KW-0732">Signal</keyword>
<feature type="binding site" evidence="3">
    <location>
        <position position="105"/>
    </location>
    <ligand>
        <name>FAD</name>
        <dbReference type="ChEBI" id="CHEBI:57692"/>
    </ligand>
</feature>
<keyword evidence="3 4" id="KW-0274">FAD</keyword>
<proteinExistence type="inferred from homology"/>
<dbReference type="InterPro" id="IPR036188">
    <property type="entry name" value="FAD/NAD-bd_sf"/>
</dbReference>
<name>J3PAJ8_GAET3</name>
<gene>
    <name evidence="9" type="primary">20350981</name>
    <name evidence="8" type="ORF">GGTG_10523</name>
</gene>
<dbReference type="GO" id="GO:0016614">
    <property type="term" value="F:oxidoreductase activity, acting on CH-OH group of donors"/>
    <property type="evidence" value="ECO:0007669"/>
    <property type="project" value="InterPro"/>
</dbReference>
<dbReference type="GO" id="GO:0050660">
    <property type="term" value="F:flavin adenine dinucleotide binding"/>
    <property type="evidence" value="ECO:0007669"/>
    <property type="project" value="InterPro"/>
</dbReference>
<dbReference type="AlphaFoldDB" id="J3PAJ8"/>
<dbReference type="SUPFAM" id="SSF51905">
    <property type="entry name" value="FAD/NAD(P)-binding domain"/>
    <property type="match status" value="1"/>
</dbReference>
<accession>J3PAJ8</accession>
<feature type="domain" description="Glucose-methanol-choline oxidoreductase N-terminal" evidence="7">
    <location>
        <begin position="278"/>
        <end position="292"/>
    </location>
</feature>
<keyword evidence="10" id="KW-1185">Reference proteome</keyword>
<feature type="binding site" evidence="3">
    <location>
        <position position="241"/>
    </location>
    <ligand>
        <name>FAD</name>
        <dbReference type="ChEBI" id="CHEBI:57692"/>
    </ligand>
</feature>
<evidence type="ECO:0000256" key="5">
    <source>
        <dbReference type="SAM" id="SignalP"/>
    </source>
</evidence>
<reference evidence="9" key="4">
    <citation type="journal article" date="2015" name="G3 (Bethesda)">
        <title>Genome sequences of three phytopathogenic species of the Magnaporthaceae family of fungi.</title>
        <authorList>
            <person name="Okagaki L.H."/>
            <person name="Nunes C.C."/>
            <person name="Sailsbery J."/>
            <person name="Clay B."/>
            <person name="Brown D."/>
            <person name="John T."/>
            <person name="Oh Y."/>
            <person name="Young N."/>
            <person name="Fitzgerald M."/>
            <person name="Haas B.J."/>
            <person name="Zeng Q."/>
            <person name="Young S."/>
            <person name="Adiconis X."/>
            <person name="Fan L."/>
            <person name="Levin J.Z."/>
            <person name="Mitchell T.K."/>
            <person name="Okubara P.A."/>
            <person name="Farman M.L."/>
            <person name="Kohn L.M."/>
            <person name="Birren B."/>
            <person name="Ma L.-J."/>
            <person name="Dean R.A."/>
        </authorList>
    </citation>
    <scope>NUCLEOTIDE SEQUENCE</scope>
    <source>
        <strain evidence="9">R3-111a-1</strain>
    </source>
</reference>
<reference evidence="8" key="2">
    <citation type="submission" date="2010-07" db="EMBL/GenBank/DDBJ databases">
        <authorList>
            <consortium name="The Broad Institute Genome Sequencing Platform"/>
            <consortium name="Broad Institute Genome Sequencing Center for Infectious Disease"/>
            <person name="Ma L.-J."/>
            <person name="Dead R."/>
            <person name="Young S."/>
            <person name="Zeng Q."/>
            <person name="Koehrsen M."/>
            <person name="Alvarado L."/>
            <person name="Berlin A."/>
            <person name="Chapman S.B."/>
            <person name="Chen Z."/>
            <person name="Freedman E."/>
            <person name="Gellesch M."/>
            <person name="Goldberg J."/>
            <person name="Griggs A."/>
            <person name="Gujja S."/>
            <person name="Heilman E.R."/>
            <person name="Heiman D."/>
            <person name="Hepburn T."/>
            <person name="Howarth C."/>
            <person name="Jen D."/>
            <person name="Larson L."/>
            <person name="Mehta T."/>
            <person name="Neiman D."/>
            <person name="Pearson M."/>
            <person name="Roberts A."/>
            <person name="Saif S."/>
            <person name="Shea T."/>
            <person name="Shenoy N."/>
            <person name="Sisk P."/>
            <person name="Stolte C."/>
            <person name="Sykes S."/>
            <person name="Walk T."/>
            <person name="White J."/>
            <person name="Yandava C."/>
            <person name="Haas B."/>
            <person name="Nusbaum C."/>
            <person name="Birren B."/>
        </authorList>
    </citation>
    <scope>NUCLEOTIDE SEQUENCE</scope>
    <source>
        <strain evidence="8">R3-111a-1</strain>
    </source>
</reference>
<evidence type="ECO:0000256" key="1">
    <source>
        <dbReference type="ARBA" id="ARBA00010790"/>
    </source>
</evidence>
<dbReference type="GO" id="GO:0044550">
    <property type="term" value="P:secondary metabolite biosynthetic process"/>
    <property type="evidence" value="ECO:0007669"/>
    <property type="project" value="TreeGrafter"/>
</dbReference>
<evidence type="ECO:0000313" key="9">
    <source>
        <dbReference type="EnsemblFungi" id="EJT71264"/>
    </source>
</evidence>
<feature type="domain" description="Glucose-methanol-choline oxidoreductase N-terminal" evidence="6">
    <location>
        <begin position="103"/>
        <end position="126"/>
    </location>
</feature>
<dbReference type="PIRSF" id="PIRSF000137">
    <property type="entry name" value="Alcohol_oxidase"/>
    <property type="match status" value="1"/>
</dbReference>
<evidence type="ECO:0000256" key="3">
    <source>
        <dbReference type="PIRSR" id="PIRSR000137-2"/>
    </source>
</evidence>
<evidence type="ECO:0000256" key="2">
    <source>
        <dbReference type="PIRSR" id="PIRSR000137-1"/>
    </source>
</evidence>
<dbReference type="Proteomes" id="UP000006039">
    <property type="component" value="Unassembled WGS sequence"/>
</dbReference>
<dbReference type="PROSITE" id="PS00623">
    <property type="entry name" value="GMC_OXRED_1"/>
    <property type="match status" value="1"/>
</dbReference>
<protein>
    <recommendedName>
        <fullName evidence="6 7">Glucose-methanol-choline oxidoreductase N-terminal domain-containing protein</fullName>
    </recommendedName>
</protein>
<dbReference type="InterPro" id="IPR007867">
    <property type="entry name" value="GMC_OxRtase_C"/>
</dbReference>
<dbReference type="PROSITE" id="PS00624">
    <property type="entry name" value="GMC_OXRED_2"/>
    <property type="match status" value="1"/>
</dbReference>
<evidence type="ECO:0000259" key="7">
    <source>
        <dbReference type="PROSITE" id="PS00624"/>
    </source>
</evidence>
<evidence type="ECO:0000313" key="8">
    <source>
        <dbReference type="EMBL" id="EJT71264.1"/>
    </source>
</evidence>
<reference evidence="10" key="1">
    <citation type="submission" date="2010-07" db="EMBL/GenBank/DDBJ databases">
        <title>The genome sequence of Gaeumannomyces graminis var. tritici strain R3-111a-1.</title>
        <authorList>
            <consortium name="The Broad Institute Genome Sequencing Platform"/>
            <person name="Ma L.-J."/>
            <person name="Dead R."/>
            <person name="Young S."/>
            <person name="Zeng Q."/>
            <person name="Koehrsen M."/>
            <person name="Alvarado L."/>
            <person name="Berlin A."/>
            <person name="Chapman S.B."/>
            <person name="Chen Z."/>
            <person name="Freedman E."/>
            <person name="Gellesch M."/>
            <person name="Goldberg J."/>
            <person name="Griggs A."/>
            <person name="Gujja S."/>
            <person name="Heilman E.R."/>
            <person name="Heiman D."/>
            <person name="Hepburn T."/>
            <person name="Howarth C."/>
            <person name="Jen D."/>
            <person name="Larson L."/>
            <person name="Mehta T."/>
            <person name="Neiman D."/>
            <person name="Pearson M."/>
            <person name="Roberts A."/>
            <person name="Saif S."/>
            <person name="Shea T."/>
            <person name="Shenoy N."/>
            <person name="Sisk P."/>
            <person name="Stolte C."/>
            <person name="Sykes S."/>
            <person name="Walk T."/>
            <person name="White J."/>
            <person name="Yandava C."/>
            <person name="Haas B."/>
            <person name="Nusbaum C."/>
            <person name="Birren B."/>
        </authorList>
    </citation>
    <scope>NUCLEOTIDE SEQUENCE [LARGE SCALE GENOMIC DNA]</scope>
    <source>
        <strain evidence="10">R3-111a-1</strain>
    </source>
</reference>
<dbReference type="PANTHER" id="PTHR11552">
    <property type="entry name" value="GLUCOSE-METHANOL-CHOLINE GMC OXIDOREDUCTASE"/>
    <property type="match status" value="1"/>
</dbReference>
<dbReference type="EMBL" id="GL385400">
    <property type="protein sequence ID" value="EJT71264.1"/>
    <property type="molecule type" value="Genomic_DNA"/>
</dbReference>
<dbReference type="SUPFAM" id="SSF54373">
    <property type="entry name" value="FAD-linked reductases, C-terminal domain"/>
    <property type="match status" value="1"/>
</dbReference>
<dbReference type="OrthoDB" id="269227at2759"/>
<dbReference type="Pfam" id="PF05199">
    <property type="entry name" value="GMC_oxred_C"/>
    <property type="match status" value="1"/>
</dbReference>
<comment type="similarity">
    <text evidence="1 4">Belongs to the GMC oxidoreductase family.</text>
</comment>
<dbReference type="InterPro" id="IPR000172">
    <property type="entry name" value="GMC_OxRdtase_N"/>
</dbReference>
<evidence type="ECO:0000313" key="10">
    <source>
        <dbReference type="Proteomes" id="UP000006039"/>
    </source>
</evidence>
<reference evidence="9" key="5">
    <citation type="submission" date="2018-04" db="UniProtKB">
        <authorList>
            <consortium name="EnsemblFungi"/>
        </authorList>
    </citation>
    <scope>IDENTIFICATION</scope>
    <source>
        <strain evidence="9">R3-111a-1</strain>
    </source>
</reference>
<sequence>MKFFQSGMALAAFAAVASAQKQQSYDYVIVGGGTAGSALATRLSQGLPNASILLVEAGPSALEDLRINVPGMRGAILGSELDWNFTTVAQTSLEGRSIGVNRGKVLGGSSAMNYLCYNRASAPEYEAWAELGNEGWGWDAMKGGMTRSENFTGVDNDLHGRDGPIRNLYNRVSYPVIDMWTETSANAGFLVTERSSMGGDNIGMTFQPTNIHNEKKTRSYSANSYLPLAGPNLEVVTSTQVEKVNLVGCKAGRFRASGITLPGGKVIKAAREVILSAGAVQSPGLLELSGVGQPEVLKAAGVTPLVDLPGVGENYQDHIRVSNTYELKDDVDSFDNLIFDNQGKNATGELQKWLSGERSLYEFTSKAYGFLTWEQLGVADKMKAAAAASAKDHVVDKKKLEYLGNSRVPSVEYILDPNYVGAFGYKGGKYVTIFSTVMHPMSRGSVHIDPKDPKGKPTIDPKYLDNQYDVQGLIEGAKTARKLAATEPLASALKAETEPGPAVQTEEQWADFVRKAANSFFHPSGTVAMLPRKDGGVVDADLRVYGTTNLRVVDNSVIPIVPSAHIQTTAYGIAEVAAARIIAAAKR</sequence>
<dbReference type="RefSeq" id="XP_009226661.1">
    <property type="nucleotide sequence ID" value="XM_009228397.1"/>
</dbReference>
<evidence type="ECO:0000256" key="4">
    <source>
        <dbReference type="RuleBase" id="RU003968"/>
    </source>
</evidence>
<dbReference type="eggNOG" id="KOG1238">
    <property type="taxonomic scope" value="Eukaryota"/>
</dbReference>
<feature type="signal peptide" evidence="5">
    <location>
        <begin position="1"/>
        <end position="19"/>
    </location>
</feature>
<reference evidence="8" key="3">
    <citation type="submission" date="2010-09" db="EMBL/GenBank/DDBJ databases">
        <title>Annotation of Gaeumannomyces graminis var. tritici R3-111a-1.</title>
        <authorList>
            <consortium name="The Broad Institute Genome Sequencing Platform"/>
            <person name="Ma L.-J."/>
            <person name="Dead R."/>
            <person name="Young S.K."/>
            <person name="Zeng Q."/>
            <person name="Gargeya S."/>
            <person name="Fitzgerald M."/>
            <person name="Haas B."/>
            <person name="Abouelleil A."/>
            <person name="Alvarado L."/>
            <person name="Arachchi H.M."/>
            <person name="Berlin A."/>
            <person name="Brown A."/>
            <person name="Chapman S.B."/>
            <person name="Chen Z."/>
            <person name="Dunbar C."/>
            <person name="Freedman E."/>
            <person name="Gearin G."/>
            <person name="Gellesch M."/>
            <person name="Goldberg J."/>
            <person name="Griggs A."/>
            <person name="Gujja S."/>
            <person name="Heiman D."/>
            <person name="Howarth C."/>
            <person name="Larson L."/>
            <person name="Lui A."/>
            <person name="MacDonald P.J.P."/>
            <person name="Mehta T."/>
            <person name="Montmayeur A."/>
            <person name="Murphy C."/>
            <person name="Neiman D."/>
            <person name="Pearson M."/>
            <person name="Priest M."/>
            <person name="Roberts A."/>
            <person name="Saif S."/>
            <person name="Shea T."/>
            <person name="Shenoy N."/>
            <person name="Sisk P."/>
            <person name="Stolte C."/>
            <person name="Sykes S."/>
            <person name="Yandava C."/>
            <person name="Wortman J."/>
            <person name="Nusbaum C."/>
            <person name="Birren B."/>
        </authorList>
    </citation>
    <scope>NUCLEOTIDE SEQUENCE</scope>
    <source>
        <strain evidence="8">R3-111a-1</strain>
    </source>
</reference>
<comment type="cofactor">
    <cofactor evidence="3">
        <name>FAD</name>
        <dbReference type="ChEBI" id="CHEBI:57692"/>
    </cofactor>
</comment>
<dbReference type="GeneID" id="20350981"/>
<feature type="chain" id="PRO_5015095107" description="Glucose-methanol-choline oxidoreductase N-terminal domain-containing protein" evidence="5">
    <location>
        <begin position="20"/>
        <end position="587"/>
    </location>
</feature>
<dbReference type="HOGENOM" id="CLU_002865_6_0_1"/>